<evidence type="ECO:0000313" key="1">
    <source>
        <dbReference type="EMBL" id="JAE06296.1"/>
    </source>
</evidence>
<organism evidence="1">
    <name type="scientific">Arundo donax</name>
    <name type="common">Giant reed</name>
    <name type="synonym">Donax arundinaceus</name>
    <dbReference type="NCBI Taxonomy" id="35708"/>
    <lineage>
        <taxon>Eukaryota</taxon>
        <taxon>Viridiplantae</taxon>
        <taxon>Streptophyta</taxon>
        <taxon>Embryophyta</taxon>
        <taxon>Tracheophyta</taxon>
        <taxon>Spermatophyta</taxon>
        <taxon>Magnoliopsida</taxon>
        <taxon>Liliopsida</taxon>
        <taxon>Poales</taxon>
        <taxon>Poaceae</taxon>
        <taxon>PACMAD clade</taxon>
        <taxon>Arundinoideae</taxon>
        <taxon>Arundineae</taxon>
        <taxon>Arundo</taxon>
    </lineage>
</organism>
<protein>
    <submittedName>
        <fullName evidence="1">Uncharacterized protein</fullName>
    </submittedName>
</protein>
<name>A0A0A9F825_ARUDO</name>
<proteinExistence type="predicted"/>
<sequence length="38" mass="4384">MCCSELSNQHYHQKLKLRRPELLIGFLLRTGLEKPSGS</sequence>
<accession>A0A0A9F825</accession>
<reference evidence="1" key="2">
    <citation type="journal article" date="2015" name="Data Brief">
        <title>Shoot transcriptome of the giant reed, Arundo donax.</title>
        <authorList>
            <person name="Barrero R.A."/>
            <person name="Guerrero F.D."/>
            <person name="Moolhuijzen P."/>
            <person name="Goolsby J.A."/>
            <person name="Tidwell J."/>
            <person name="Bellgard S.E."/>
            <person name="Bellgard M.I."/>
        </authorList>
    </citation>
    <scope>NUCLEOTIDE SEQUENCE</scope>
    <source>
        <tissue evidence="1">Shoot tissue taken approximately 20 cm above the soil surface</tissue>
    </source>
</reference>
<reference evidence="1" key="1">
    <citation type="submission" date="2014-09" db="EMBL/GenBank/DDBJ databases">
        <authorList>
            <person name="Magalhaes I.L.F."/>
            <person name="Oliveira U."/>
            <person name="Santos F.R."/>
            <person name="Vidigal T.H.D.A."/>
            <person name="Brescovit A.D."/>
            <person name="Santos A.J."/>
        </authorList>
    </citation>
    <scope>NUCLEOTIDE SEQUENCE</scope>
    <source>
        <tissue evidence="1">Shoot tissue taken approximately 20 cm above the soil surface</tissue>
    </source>
</reference>
<dbReference type="EMBL" id="GBRH01191600">
    <property type="protein sequence ID" value="JAE06296.1"/>
    <property type="molecule type" value="Transcribed_RNA"/>
</dbReference>
<dbReference type="AlphaFoldDB" id="A0A0A9F825"/>